<sequence length="93" mass="10728">MKNSRRTCNLITLKVAFVDRLKVIHMEEPTSLIKGIRKFQIFLRAICCLMTTLKTMSLLPQDQMVAVLLIPHFFTRPTNPLNGDEEKLKKLSV</sequence>
<reference evidence="1" key="2">
    <citation type="journal article" date="2015" name="Data Brief">
        <title>Shoot transcriptome of the giant reed, Arundo donax.</title>
        <authorList>
            <person name="Barrero R.A."/>
            <person name="Guerrero F.D."/>
            <person name="Moolhuijzen P."/>
            <person name="Goolsby J.A."/>
            <person name="Tidwell J."/>
            <person name="Bellgard S.E."/>
            <person name="Bellgard M.I."/>
        </authorList>
    </citation>
    <scope>NUCLEOTIDE SEQUENCE</scope>
    <source>
        <tissue evidence="1">Shoot tissue taken approximately 20 cm above the soil surface</tissue>
    </source>
</reference>
<organism evidence="1">
    <name type="scientific">Arundo donax</name>
    <name type="common">Giant reed</name>
    <name type="synonym">Donax arundinaceus</name>
    <dbReference type="NCBI Taxonomy" id="35708"/>
    <lineage>
        <taxon>Eukaryota</taxon>
        <taxon>Viridiplantae</taxon>
        <taxon>Streptophyta</taxon>
        <taxon>Embryophyta</taxon>
        <taxon>Tracheophyta</taxon>
        <taxon>Spermatophyta</taxon>
        <taxon>Magnoliopsida</taxon>
        <taxon>Liliopsida</taxon>
        <taxon>Poales</taxon>
        <taxon>Poaceae</taxon>
        <taxon>PACMAD clade</taxon>
        <taxon>Arundinoideae</taxon>
        <taxon>Arundineae</taxon>
        <taxon>Arundo</taxon>
    </lineage>
</organism>
<proteinExistence type="predicted"/>
<protein>
    <submittedName>
        <fullName evidence="1">Uncharacterized protein</fullName>
    </submittedName>
</protein>
<name>A0A0A9DKJ1_ARUDO</name>
<accession>A0A0A9DKJ1</accession>
<dbReference type="AlphaFoldDB" id="A0A0A9DKJ1"/>
<evidence type="ECO:0000313" key="1">
    <source>
        <dbReference type="EMBL" id="JAD88336.1"/>
    </source>
</evidence>
<reference evidence="1" key="1">
    <citation type="submission" date="2014-09" db="EMBL/GenBank/DDBJ databases">
        <authorList>
            <person name="Magalhaes I.L.F."/>
            <person name="Oliveira U."/>
            <person name="Santos F.R."/>
            <person name="Vidigal T.H.D.A."/>
            <person name="Brescovit A.D."/>
            <person name="Santos A.J."/>
        </authorList>
    </citation>
    <scope>NUCLEOTIDE SEQUENCE</scope>
    <source>
        <tissue evidence="1">Shoot tissue taken approximately 20 cm above the soil surface</tissue>
    </source>
</reference>
<dbReference type="EMBL" id="GBRH01209559">
    <property type="protein sequence ID" value="JAD88336.1"/>
    <property type="molecule type" value="Transcribed_RNA"/>
</dbReference>